<dbReference type="AlphaFoldDB" id="A0A815I7T5"/>
<proteinExistence type="inferred from homology"/>
<dbReference type="EMBL" id="CAJOBC010072117">
    <property type="protein sequence ID" value="CAF4246114.1"/>
    <property type="molecule type" value="Genomic_DNA"/>
</dbReference>
<dbReference type="InterPro" id="IPR050505">
    <property type="entry name" value="WDR55/POC1"/>
</dbReference>
<keyword evidence="2 4" id="KW-0853">WD repeat</keyword>
<dbReference type="PROSITE" id="PS50294">
    <property type="entry name" value="WD_REPEATS_REGION"/>
    <property type="match status" value="1"/>
</dbReference>
<dbReference type="SUPFAM" id="SSF50978">
    <property type="entry name" value="WD40 repeat-like"/>
    <property type="match status" value="1"/>
</dbReference>
<sequence>MFMAGTISGHLSWVSVDDINVMSIERQMKIHKKSIRSIGFTPDGEYLITTSKDRSIKIRSTETGKMSSKFKHAHDSPINCLCVVDNCVMATGDDNGCVKLWDYRQKKPLAEFNDCDDYISDLVCANDRRTLLATSGEGTLTCYNVRKKKMQLQSELMDSDLTSIRIFRVSTLIYDGKKVVCGTMDGVLYIFNWKEFGNMSDRCPGHPGAIECIEKINENVICTGCEDGSIRAMHLLPHRFLGTIGRSCPMPINTLSVSYDQTSLIGTSGTNSLQLVDVTSLNNTQMDHGKSDRKKINKKYSSAKSDNFFSDLLLNDNTENHSNLDEVLSDNSSDDEEKTATEEEEHQEHPNKKSQLKSILKKHKSKNKKTK</sequence>
<feature type="compositionally biased region" description="Basic residues" evidence="5">
    <location>
        <begin position="352"/>
        <end position="371"/>
    </location>
</feature>
<dbReference type="PANTHER" id="PTHR44019">
    <property type="entry name" value="WD REPEAT-CONTAINING PROTEIN 55"/>
    <property type="match status" value="1"/>
</dbReference>
<feature type="region of interest" description="Disordered" evidence="5">
    <location>
        <begin position="321"/>
        <end position="371"/>
    </location>
</feature>
<evidence type="ECO:0000313" key="8">
    <source>
        <dbReference type="Proteomes" id="UP000663829"/>
    </source>
</evidence>
<dbReference type="EMBL" id="CAJNOQ010015604">
    <property type="protein sequence ID" value="CAF1364680.1"/>
    <property type="molecule type" value="Genomic_DNA"/>
</dbReference>
<dbReference type="Gene3D" id="2.130.10.10">
    <property type="entry name" value="YVTN repeat-like/Quinoprotein amine dehydrogenase"/>
    <property type="match status" value="2"/>
</dbReference>
<evidence type="ECO:0000256" key="4">
    <source>
        <dbReference type="PROSITE-ProRule" id="PRU00221"/>
    </source>
</evidence>
<dbReference type="Proteomes" id="UP000663829">
    <property type="component" value="Unassembled WGS sequence"/>
</dbReference>
<feature type="repeat" description="WD" evidence="4">
    <location>
        <begin position="28"/>
        <end position="69"/>
    </location>
</feature>
<dbReference type="InterPro" id="IPR001680">
    <property type="entry name" value="WD40_rpt"/>
</dbReference>
<evidence type="ECO:0000313" key="6">
    <source>
        <dbReference type="EMBL" id="CAF1364680.1"/>
    </source>
</evidence>
<accession>A0A815I7T5</accession>
<comment type="caution">
    <text evidence="6">The sequence shown here is derived from an EMBL/GenBank/DDBJ whole genome shotgun (WGS) entry which is preliminary data.</text>
</comment>
<dbReference type="OrthoDB" id="2288928at2759"/>
<protein>
    <recommendedName>
        <fullName evidence="9">WD repeat-containing protein 55</fullName>
    </recommendedName>
</protein>
<evidence type="ECO:0000313" key="7">
    <source>
        <dbReference type="EMBL" id="CAF4246114.1"/>
    </source>
</evidence>
<feature type="compositionally biased region" description="Basic and acidic residues" evidence="5">
    <location>
        <begin position="338"/>
        <end position="351"/>
    </location>
</feature>
<dbReference type="Pfam" id="PF24796">
    <property type="entry name" value="WDR55"/>
    <property type="match status" value="1"/>
</dbReference>
<keyword evidence="8" id="KW-1185">Reference proteome</keyword>
<name>A0A815I7T5_9BILA</name>
<evidence type="ECO:0000256" key="2">
    <source>
        <dbReference type="ARBA" id="ARBA00022574"/>
    </source>
</evidence>
<keyword evidence="3" id="KW-0677">Repeat</keyword>
<dbReference type="InterPro" id="IPR036322">
    <property type="entry name" value="WD40_repeat_dom_sf"/>
</dbReference>
<dbReference type="SMART" id="SM00320">
    <property type="entry name" value="WD40"/>
    <property type="match status" value="5"/>
</dbReference>
<evidence type="ECO:0008006" key="9">
    <source>
        <dbReference type="Google" id="ProtNLM"/>
    </source>
</evidence>
<dbReference type="PROSITE" id="PS50082">
    <property type="entry name" value="WD_REPEATS_2"/>
    <property type="match status" value="1"/>
</dbReference>
<gene>
    <name evidence="6" type="ORF">GPM918_LOCUS31554</name>
    <name evidence="7" type="ORF">SRO942_LOCUS32201</name>
</gene>
<dbReference type="PANTHER" id="PTHR44019:SF20">
    <property type="entry name" value="WD REPEAT-CONTAINING PROTEIN 55"/>
    <property type="match status" value="1"/>
</dbReference>
<evidence type="ECO:0000256" key="5">
    <source>
        <dbReference type="SAM" id="MobiDB-lite"/>
    </source>
</evidence>
<organism evidence="6 8">
    <name type="scientific">Didymodactylos carnosus</name>
    <dbReference type="NCBI Taxonomy" id="1234261"/>
    <lineage>
        <taxon>Eukaryota</taxon>
        <taxon>Metazoa</taxon>
        <taxon>Spiralia</taxon>
        <taxon>Gnathifera</taxon>
        <taxon>Rotifera</taxon>
        <taxon>Eurotatoria</taxon>
        <taxon>Bdelloidea</taxon>
        <taxon>Philodinida</taxon>
        <taxon>Philodinidae</taxon>
        <taxon>Didymodactylos</taxon>
    </lineage>
</organism>
<evidence type="ECO:0000256" key="1">
    <source>
        <dbReference type="ARBA" id="ARBA00007625"/>
    </source>
</evidence>
<dbReference type="InterPro" id="IPR015943">
    <property type="entry name" value="WD40/YVTN_repeat-like_dom_sf"/>
</dbReference>
<comment type="similarity">
    <text evidence="1">Belongs to the WD repeat WDR55 family.</text>
</comment>
<reference evidence="6" key="1">
    <citation type="submission" date="2021-02" db="EMBL/GenBank/DDBJ databases">
        <authorList>
            <person name="Nowell W R."/>
        </authorList>
    </citation>
    <scope>NUCLEOTIDE SEQUENCE</scope>
</reference>
<evidence type="ECO:0000256" key="3">
    <source>
        <dbReference type="ARBA" id="ARBA00022737"/>
    </source>
</evidence>
<dbReference type="Proteomes" id="UP000681722">
    <property type="component" value="Unassembled WGS sequence"/>
</dbReference>